<dbReference type="EMBL" id="BMZS01000002">
    <property type="protein sequence ID" value="GHD44390.1"/>
    <property type="molecule type" value="Genomic_DNA"/>
</dbReference>
<evidence type="ECO:0000259" key="1">
    <source>
        <dbReference type="Pfam" id="PF07484"/>
    </source>
</evidence>
<gene>
    <name evidence="2" type="ORF">GCM10017083_11750</name>
</gene>
<accession>A0A919CNX5</accession>
<dbReference type="RefSeq" id="WP_229836449.1">
    <property type="nucleotide sequence ID" value="NZ_BMZS01000002.1"/>
</dbReference>
<protein>
    <submittedName>
        <fullName evidence="2">Microcystin dependent protein</fullName>
    </submittedName>
</protein>
<evidence type="ECO:0000313" key="2">
    <source>
        <dbReference type="EMBL" id="GHD44390.1"/>
    </source>
</evidence>
<dbReference type="InterPro" id="IPR037053">
    <property type="entry name" value="Phage_tail_collar_dom_sf"/>
</dbReference>
<feature type="domain" description="Phage tail collar" evidence="1">
    <location>
        <begin position="7"/>
        <end position="63"/>
    </location>
</feature>
<reference evidence="2" key="2">
    <citation type="submission" date="2020-09" db="EMBL/GenBank/DDBJ databases">
        <authorList>
            <person name="Sun Q."/>
            <person name="Kim S."/>
        </authorList>
    </citation>
    <scope>NUCLEOTIDE SEQUENCE</scope>
    <source>
        <strain evidence="2">KCTC 42651</strain>
    </source>
</reference>
<keyword evidence="3" id="KW-1185">Reference proteome</keyword>
<dbReference type="Pfam" id="PF07484">
    <property type="entry name" value="Collar"/>
    <property type="match status" value="1"/>
</dbReference>
<dbReference type="InterPro" id="IPR011083">
    <property type="entry name" value="Phage_tail_collar_dom"/>
</dbReference>
<sequence>MGDQYLGVIQMVAYAYAPLHFTFCSGQLIPISQNNALFSLLGDAYGGDARTVFGVPDLRARMPVGSNIMGNAPGLTTFNLGTKVGAQTHTLTESQLPAHNHAAVFTPSGGEEVAGKLEAYNTRASTDTPDPGSYISGGGAPMFGTGGLGAQLVELAGLTIGGGGGGGGTVTVDDTGEGRPFEIVNPMQTVNFVICTAGLYPSRN</sequence>
<dbReference type="AlphaFoldDB" id="A0A919CNX5"/>
<dbReference type="Gene3D" id="3.90.1340.10">
    <property type="entry name" value="Phage tail collar domain"/>
    <property type="match status" value="1"/>
</dbReference>
<name>A0A919CNX5_9PROT</name>
<dbReference type="SUPFAM" id="SSF88874">
    <property type="entry name" value="Receptor-binding domain of short tail fibre protein gp12"/>
    <property type="match status" value="1"/>
</dbReference>
<comment type="caution">
    <text evidence="2">The sequence shown here is derived from an EMBL/GenBank/DDBJ whole genome shotgun (WGS) entry which is preliminary data.</text>
</comment>
<organism evidence="2 3">
    <name type="scientific">Thalassobaculum fulvum</name>
    <dbReference type="NCBI Taxonomy" id="1633335"/>
    <lineage>
        <taxon>Bacteria</taxon>
        <taxon>Pseudomonadati</taxon>
        <taxon>Pseudomonadota</taxon>
        <taxon>Alphaproteobacteria</taxon>
        <taxon>Rhodospirillales</taxon>
        <taxon>Thalassobaculaceae</taxon>
        <taxon>Thalassobaculum</taxon>
    </lineage>
</organism>
<reference evidence="2" key="1">
    <citation type="journal article" date="2014" name="Int. J. Syst. Evol. Microbiol.">
        <title>Complete genome sequence of Corynebacterium casei LMG S-19264T (=DSM 44701T), isolated from a smear-ripened cheese.</title>
        <authorList>
            <consortium name="US DOE Joint Genome Institute (JGI-PGF)"/>
            <person name="Walter F."/>
            <person name="Albersmeier A."/>
            <person name="Kalinowski J."/>
            <person name="Ruckert C."/>
        </authorList>
    </citation>
    <scope>NUCLEOTIDE SEQUENCE</scope>
    <source>
        <strain evidence="2">KCTC 42651</strain>
    </source>
</reference>
<dbReference type="Proteomes" id="UP000630353">
    <property type="component" value="Unassembled WGS sequence"/>
</dbReference>
<evidence type="ECO:0000313" key="3">
    <source>
        <dbReference type="Proteomes" id="UP000630353"/>
    </source>
</evidence>
<proteinExistence type="predicted"/>